<dbReference type="InterPro" id="IPR013106">
    <property type="entry name" value="Ig_V-set"/>
</dbReference>
<keyword evidence="7" id="KW-0472">Membrane</keyword>
<sequence length="580" mass="64130">ADPLQLSPTTAIVVSTYDRTFNVGEEVELICTTDTQYEPTFSWKLDNGQDHKVENQTVTFTFIEYVTVTCIVSNTYGIATGELSITQLDITCKSVDVTVPVPIIGFKTDTTLLECTYITTGGNPLVYWYKGSSTATGTLVIQSVGGVIYPEPGFTRHDIQDQASLVITNTMLSDAGMYWCKVIAFPDGSDEDSVTLTGEVATEPSQPSITFIDGSIISNASSKITMQCTSSGNPTPIYNNSELTINPSDRDDNGRTFTCQAVNFKGSNTEDKTLTIRYKPYFVNVSKNQRSYASKGSVAELRCEIESNPLSSIIWYGPNNQPINIDSRISIKTVSRGTLYESILTIQNTMLSDYGSYSCFAENDIGNTTFIVTFNDKSVPDAPKSIVPITRFYDSLVVTIIPGYDGGDADTTYFIQYRTRRNATFNELNADNSETTNITIEILELDPSIPYECRAYAVNAIGIGPYSNSIMIRTLGCICGSCSVGIIVGILTTLMVTTIIYVVISYVLHKRRWNEEKGRSDSVEDRVYTGLSESTREKDHTYEIPEKKDVDKDGVYTSHDPATREKESEYETPLPRPNKV</sequence>
<accession>A0ABM0M3M5</accession>
<evidence type="ECO:0000256" key="6">
    <source>
        <dbReference type="SAM" id="MobiDB-lite"/>
    </source>
</evidence>
<dbReference type="InterPro" id="IPR003599">
    <property type="entry name" value="Ig_sub"/>
</dbReference>
<dbReference type="SMART" id="SM00408">
    <property type="entry name" value="IGc2"/>
    <property type="match status" value="3"/>
</dbReference>
<dbReference type="InterPro" id="IPR003961">
    <property type="entry name" value="FN3_dom"/>
</dbReference>
<dbReference type="PANTHER" id="PTHR44337">
    <property type="entry name" value="CARCINOEMBRYONIC ANTIGEN-RELATED CELL ADHESION MOLECULE 8"/>
    <property type="match status" value="1"/>
</dbReference>
<evidence type="ECO:0000256" key="7">
    <source>
        <dbReference type="SAM" id="Phobius"/>
    </source>
</evidence>
<feature type="transmembrane region" description="Helical" evidence="7">
    <location>
        <begin position="484"/>
        <end position="508"/>
    </location>
</feature>
<evidence type="ECO:0000313" key="11">
    <source>
        <dbReference type="RefSeq" id="XP_006814616.1"/>
    </source>
</evidence>
<evidence type="ECO:0000256" key="3">
    <source>
        <dbReference type="ARBA" id="ARBA00023157"/>
    </source>
</evidence>
<evidence type="ECO:0000259" key="9">
    <source>
        <dbReference type="PROSITE" id="PS50853"/>
    </source>
</evidence>
<evidence type="ECO:0000256" key="1">
    <source>
        <dbReference type="ARBA" id="ARBA00022729"/>
    </source>
</evidence>
<dbReference type="CDD" id="cd00063">
    <property type="entry name" value="FN3"/>
    <property type="match status" value="1"/>
</dbReference>
<dbReference type="InterPro" id="IPR036179">
    <property type="entry name" value="Ig-like_dom_sf"/>
</dbReference>
<dbReference type="SMART" id="SM00060">
    <property type="entry name" value="FN3"/>
    <property type="match status" value="1"/>
</dbReference>
<organism evidence="10 11">
    <name type="scientific">Saccoglossus kowalevskii</name>
    <name type="common">Acorn worm</name>
    <dbReference type="NCBI Taxonomy" id="10224"/>
    <lineage>
        <taxon>Eukaryota</taxon>
        <taxon>Metazoa</taxon>
        <taxon>Hemichordata</taxon>
        <taxon>Enteropneusta</taxon>
        <taxon>Harrimaniidae</taxon>
        <taxon>Saccoglossus</taxon>
    </lineage>
</organism>
<dbReference type="SMART" id="SM00409">
    <property type="entry name" value="IG"/>
    <property type="match status" value="4"/>
</dbReference>
<evidence type="ECO:0000313" key="10">
    <source>
        <dbReference type="Proteomes" id="UP000694865"/>
    </source>
</evidence>
<dbReference type="CDD" id="cd00096">
    <property type="entry name" value="Ig"/>
    <property type="match status" value="2"/>
</dbReference>
<gene>
    <name evidence="11" type="primary">LOC102805884</name>
</gene>
<dbReference type="InterPro" id="IPR013098">
    <property type="entry name" value="Ig_I-set"/>
</dbReference>
<evidence type="ECO:0000256" key="4">
    <source>
        <dbReference type="ARBA" id="ARBA00023180"/>
    </source>
</evidence>
<evidence type="ECO:0000259" key="8">
    <source>
        <dbReference type="PROSITE" id="PS50835"/>
    </source>
</evidence>
<dbReference type="GeneID" id="102805884"/>
<dbReference type="InterPro" id="IPR013783">
    <property type="entry name" value="Ig-like_fold"/>
</dbReference>
<feature type="region of interest" description="Disordered" evidence="6">
    <location>
        <begin position="522"/>
        <end position="580"/>
    </location>
</feature>
<dbReference type="PANTHER" id="PTHR44337:SF20">
    <property type="entry name" value="CARCINOEMBRYONIC ANTIGEN-RELATED CELL ADHESION MOLECULE 5-RELATED"/>
    <property type="match status" value="1"/>
</dbReference>
<keyword evidence="4" id="KW-0325">Glycoprotein</keyword>
<feature type="domain" description="Fibronectin type-III" evidence="9">
    <location>
        <begin position="379"/>
        <end position="477"/>
    </location>
</feature>
<evidence type="ECO:0000256" key="2">
    <source>
        <dbReference type="ARBA" id="ARBA00022737"/>
    </source>
</evidence>
<dbReference type="InterPro" id="IPR052598">
    <property type="entry name" value="IgSF_CEA-related"/>
</dbReference>
<evidence type="ECO:0000256" key="5">
    <source>
        <dbReference type="ARBA" id="ARBA00023319"/>
    </source>
</evidence>
<keyword evidence="5" id="KW-0393">Immunoglobulin domain</keyword>
<keyword evidence="10" id="KW-1185">Reference proteome</keyword>
<keyword evidence="3" id="KW-1015">Disulfide bond</keyword>
<keyword evidence="1" id="KW-0732">Signal</keyword>
<dbReference type="PROSITE" id="PS50853">
    <property type="entry name" value="FN3"/>
    <property type="match status" value="1"/>
</dbReference>
<feature type="compositionally biased region" description="Basic and acidic residues" evidence="6">
    <location>
        <begin position="534"/>
        <end position="554"/>
    </location>
</feature>
<name>A0ABM0M3M5_SACKO</name>
<feature type="domain" description="Ig-like" evidence="8">
    <location>
        <begin position="113"/>
        <end position="197"/>
    </location>
</feature>
<dbReference type="Pfam" id="PF07686">
    <property type="entry name" value="V-set"/>
    <property type="match status" value="1"/>
</dbReference>
<keyword evidence="7" id="KW-1133">Transmembrane helix</keyword>
<proteinExistence type="predicted"/>
<keyword evidence="7" id="KW-0812">Transmembrane</keyword>
<feature type="domain" description="Ig-like" evidence="8">
    <location>
        <begin position="280"/>
        <end position="375"/>
    </location>
</feature>
<dbReference type="InterPro" id="IPR036116">
    <property type="entry name" value="FN3_sf"/>
</dbReference>
<dbReference type="PROSITE" id="PS50835">
    <property type="entry name" value="IG_LIKE"/>
    <property type="match status" value="3"/>
</dbReference>
<dbReference type="Gene3D" id="2.60.40.10">
    <property type="entry name" value="Immunoglobulins"/>
    <property type="match status" value="5"/>
</dbReference>
<dbReference type="Pfam" id="PF00041">
    <property type="entry name" value="fn3"/>
    <property type="match status" value="1"/>
</dbReference>
<protein>
    <submittedName>
        <fullName evidence="11">Titin-like</fullName>
    </submittedName>
</protein>
<keyword evidence="2" id="KW-0677">Repeat</keyword>
<dbReference type="RefSeq" id="XP_006814616.1">
    <property type="nucleotide sequence ID" value="XM_006814553.1"/>
</dbReference>
<dbReference type="SUPFAM" id="SSF48726">
    <property type="entry name" value="Immunoglobulin"/>
    <property type="match status" value="3"/>
</dbReference>
<dbReference type="SUPFAM" id="SSF49265">
    <property type="entry name" value="Fibronectin type III"/>
    <property type="match status" value="1"/>
</dbReference>
<dbReference type="Proteomes" id="UP000694865">
    <property type="component" value="Unplaced"/>
</dbReference>
<reference evidence="11" key="1">
    <citation type="submission" date="2025-08" db="UniProtKB">
        <authorList>
            <consortium name="RefSeq"/>
        </authorList>
    </citation>
    <scope>IDENTIFICATION</scope>
    <source>
        <tissue evidence="11">Testes</tissue>
    </source>
</reference>
<dbReference type="Pfam" id="PF07679">
    <property type="entry name" value="I-set"/>
    <property type="match status" value="1"/>
</dbReference>
<dbReference type="InterPro" id="IPR003598">
    <property type="entry name" value="Ig_sub2"/>
</dbReference>
<dbReference type="InterPro" id="IPR007110">
    <property type="entry name" value="Ig-like_dom"/>
</dbReference>
<feature type="domain" description="Ig-like" evidence="8">
    <location>
        <begin position="8"/>
        <end position="86"/>
    </location>
</feature>
<feature type="non-terminal residue" evidence="11">
    <location>
        <position position="1"/>
    </location>
</feature>